<dbReference type="EMBL" id="MOXD01000007">
    <property type="protein sequence ID" value="OMQ21801.1"/>
    <property type="molecule type" value="Genomic_DNA"/>
</dbReference>
<feature type="domain" description="PAS" evidence="11">
    <location>
        <begin position="299"/>
        <end position="369"/>
    </location>
</feature>
<dbReference type="NCBIfam" id="TIGR00229">
    <property type="entry name" value="sensory_box"/>
    <property type="match status" value="2"/>
</dbReference>
<keyword evidence="16" id="KW-1185">Reference proteome</keyword>
<evidence type="ECO:0000259" key="12">
    <source>
        <dbReference type="PROSITE" id="PS50113"/>
    </source>
</evidence>
<evidence type="ECO:0000256" key="7">
    <source>
        <dbReference type="ARBA" id="ARBA00022989"/>
    </source>
</evidence>
<evidence type="ECO:0000256" key="4">
    <source>
        <dbReference type="ARBA" id="ARBA00012528"/>
    </source>
</evidence>
<evidence type="ECO:0000256" key="2">
    <source>
        <dbReference type="ARBA" id="ARBA00004651"/>
    </source>
</evidence>
<keyword evidence="7 10" id="KW-1133">Transmembrane helix</keyword>
<dbReference type="Pfam" id="PF00563">
    <property type="entry name" value="EAL"/>
    <property type="match status" value="1"/>
</dbReference>
<dbReference type="InterPro" id="IPR013655">
    <property type="entry name" value="PAS_fold_3"/>
</dbReference>
<dbReference type="PROSITE" id="PS50887">
    <property type="entry name" value="GGDEF"/>
    <property type="match status" value="1"/>
</dbReference>
<dbReference type="InterPro" id="IPR000014">
    <property type="entry name" value="PAS"/>
</dbReference>
<dbReference type="InterPro" id="IPR000160">
    <property type="entry name" value="GGDEF_dom"/>
</dbReference>
<protein>
    <recommendedName>
        <fullName evidence="4">diguanylate cyclase</fullName>
        <ecNumber evidence="4">2.7.7.65</ecNumber>
    </recommendedName>
</protein>
<comment type="subcellular location">
    <subcellularLocation>
        <location evidence="2">Cell membrane</location>
        <topology evidence="2">Multi-pass membrane protein</topology>
    </subcellularLocation>
</comment>
<comment type="catalytic activity">
    <reaction evidence="9">
        <text>2 GTP = 3',3'-c-di-GMP + 2 diphosphate</text>
        <dbReference type="Rhea" id="RHEA:24898"/>
        <dbReference type="ChEBI" id="CHEBI:33019"/>
        <dbReference type="ChEBI" id="CHEBI:37565"/>
        <dbReference type="ChEBI" id="CHEBI:58805"/>
        <dbReference type="EC" id="2.7.7.65"/>
    </reaction>
</comment>
<dbReference type="SMART" id="SM00267">
    <property type="entry name" value="GGDEF"/>
    <property type="match status" value="1"/>
</dbReference>
<evidence type="ECO:0000256" key="5">
    <source>
        <dbReference type="ARBA" id="ARBA00022475"/>
    </source>
</evidence>
<dbReference type="Gene3D" id="3.30.450.20">
    <property type="entry name" value="PAS domain"/>
    <property type="match status" value="3"/>
</dbReference>
<feature type="transmembrane region" description="Helical" evidence="10">
    <location>
        <begin position="68"/>
        <end position="90"/>
    </location>
</feature>
<dbReference type="AlphaFoldDB" id="A0A1S8CHD9"/>
<dbReference type="Gene3D" id="3.20.20.450">
    <property type="entry name" value="EAL domain"/>
    <property type="match status" value="1"/>
</dbReference>
<comment type="cofactor">
    <cofactor evidence="1">
        <name>Mg(2+)</name>
        <dbReference type="ChEBI" id="CHEBI:18420"/>
    </cofactor>
</comment>
<evidence type="ECO:0000259" key="11">
    <source>
        <dbReference type="PROSITE" id="PS50112"/>
    </source>
</evidence>
<dbReference type="InterPro" id="IPR052155">
    <property type="entry name" value="Biofilm_reg_signaling"/>
</dbReference>
<dbReference type="STRING" id="2034155.BMI79_13915"/>
<dbReference type="InterPro" id="IPR007895">
    <property type="entry name" value="MASE1"/>
</dbReference>
<dbReference type="Proteomes" id="UP000216021">
    <property type="component" value="Unassembled WGS sequence"/>
</dbReference>
<evidence type="ECO:0000259" key="14">
    <source>
        <dbReference type="PROSITE" id="PS50887"/>
    </source>
</evidence>
<dbReference type="PROSITE" id="PS50113">
    <property type="entry name" value="PAC"/>
    <property type="match status" value="3"/>
</dbReference>
<dbReference type="PANTHER" id="PTHR44757">
    <property type="entry name" value="DIGUANYLATE CYCLASE DGCP"/>
    <property type="match status" value="1"/>
</dbReference>
<dbReference type="PROSITE" id="PS50112">
    <property type="entry name" value="PAS"/>
    <property type="match status" value="2"/>
</dbReference>
<dbReference type="SUPFAM" id="SSF55073">
    <property type="entry name" value="Nucleotide cyclase"/>
    <property type="match status" value="1"/>
</dbReference>
<dbReference type="NCBIfam" id="NF007298">
    <property type="entry name" value="PRK09776.1"/>
    <property type="match status" value="1"/>
</dbReference>
<dbReference type="InterPro" id="IPR000700">
    <property type="entry name" value="PAS-assoc_C"/>
</dbReference>
<dbReference type="CDD" id="cd01949">
    <property type="entry name" value="GGDEF"/>
    <property type="match status" value="1"/>
</dbReference>
<dbReference type="SUPFAM" id="SSF141868">
    <property type="entry name" value="EAL domain-like"/>
    <property type="match status" value="1"/>
</dbReference>
<dbReference type="SMART" id="SM00052">
    <property type="entry name" value="EAL"/>
    <property type="match status" value="1"/>
</dbReference>
<dbReference type="InterPro" id="IPR001610">
    <property type="entry name" value="PAC"/>
</dbReference>
<feature type="domain" description="PAC" evidence="12">
    <location>
        <begin position="500"/>
        <end position="552"/>
    </location>
</feature>
<organism evidence="15 16">
    <name type="scientific">Serratia oryzae</name>
    <dbReference type="NCBI Taxonomy" id="2034155"/>
    <lineage>
        <taxon>Bacteria</taxon>
        <taxon>Pseudomonadati</taxon>
        <taxon>Pseudomonadota</taxon>
        <taxon>Gammaproteobacteria</taxon>
        <taxon>Enterobacterales</taxon>
        <taxon>Yersiniaceae</taxon>
        <taxon>Serratia</taxon>
    </lineage>
</organism>
<feature type="transmembrane region" description="Helical" evidence="10">
    <location>
        <begin position="268"/>
        <end position="289"/>
    </location>
</feature>
<dbReference type="Gene3D" id="2.10.70.100">
    <property type="match status" value="1"/>
</dbReference>
<feature type="domain" description="GGDEF" evidence="14">
    <location>
        <begin position="715"/>
        <end position="848"/>
    </location>
</feature>
<feature type="transmembrane region" description="Helical" evidence="10">
    <location>
        <begin position="161"/>
        <end position="180"/>
    </location>
</feature>
<feature type="transmembrane region" description="Helical" evidence="10">
    <location>
        <begin position="21"/>
        <end position="39"/>
    </location>
</feature>
<name>A0A1S8CHD9_9GAMM</name>
<accession>A0A1S8CHD9</accession>
<feature type="domain" description="PAC" evidence="12">
    <location>
        <begin position="629"/>
        <end position="683"/>
    </location>
</feature>
<dbReference type="GO" id="GO:0052621">
    <property type="term" value="F:diguanylate cyclase activity"/>
    <property type="evidence" value="ECO:0007669"/>
    <property type="project" value="UniProtKB-EC"/>
</dbReference>
<dbReference type="PANTHER" id="PTHR44757:SF4">
    <property type="entry name" value="DIGUANYLATE CYCLASE DGCE-RELATED"/>
    <property type="match status" value="1"/>
</dbReference>
<dbReference type="Pfam" id="PF08447">
    <property type="entry name" value="PAS_3"/>
    <property type="match status" value="2"/>
</dbReference>
<dbReference type="NCBIfam" id="TIGR00254">
    <property type="entry name" value="GGDEF"/>
    <property type="match status" value="1"/>
</dbReference>
<dbReference type="SUPFAM" id="SSF55785">
    <property type="entry name" value="PYP-like sensor domain (PAS domain)"/>
    <property type="match status" value="3"/>
</dbReference>
<feature type="domain" description="PAS" evidence="11">
    <location>
        <begin position="553"/>
        <end position="626"/>
    </location>
</feature>
<feature type="transmembrane region" description="Helical" evidence="10">
    <location>
        <begin position="237"/>
        <end position="256"/>
    </location>
</feature>
<dbReference type="InterPro" id="IPR043128">
    <property type="entry name" value="Rev_trsase/Diguanyl_cyclase"/>
</dbReference>
<feature type="domain" description="PAC" evidence="12">
    <location>
        <begin position="373"/>
        <end position="425"/>
    </location>
</feature>
<dbReference type="PROSITE" id="PS50883">
    <property type="entry name" value="EAL"/>
    <property type="match status" value="1"/>
</dbReference>
<dbReference type="EC" id="2.7.7.65" evidence="4"/>
<keyword evidence="6 10" id="KW-0812">Transmembrane</keyword>
<proteinExistence type="predicted"/>
<dbReference type="Pfam" id="PF00990">
    <property type="entry name" value="GGDEF"/>
    <property type="match status" value="1"/>
</dbReference>
<evidence type="ECO:0000256" key="3">
    <source>
        <dbReference type="ARBA" id="ARBA00004665"/>
    </source>
</evidence>
<evidence type="ECO:0000256" key="1">
    <source>
        <dbReference type="ARBA" id="ARBA00001946"/>
    </source>
</evidence>
<evidence type="ECO:0000256" key="8">
    <source>
        <dbReference type="ARBA" id="ARBA00023136"/>
    </source>
</evidence>
<evidence type="ECO:0000259" key="13">
    <source>
        <dbReference type="PROSITE" id="PS50883"/>
    </source>
</evidence>
<dbReference type="FunFam" id="3.30.70.270:FF:000001">
    <property type="entry name" value="Diguanylate cyclase domain protein"/>
    <property type="match status" value="1"/>
</dbReference>
<keyword evidence="5" id="KW-1003">Cell membrane</keyword>
<sequence length="1113" mass="124349">MDISAANHLTTSKSSLLAHSLLMAIVVFLLAYLCLTLSAESSHFTPLWFPTAAIIIVLYQHKPYHWPLPMLLCAAGICTASFILFGFNWFSVKLTLINLLEAAVSTLLLRWVLQPADPLNGLASWLKFVVCAVIFTPMFSALLATSWAAQLGHPFWQSFNTWFISEAVGVLALTPIGLVYRRSMLKTLNLVEWLLTLIATLVFSYLALTNLPYPFTFIILPLLWAAITLPRLEAFTLCFATTLMITISISFGVLSFQDRGQFLGEVEIYLPLILILIPAHAMVMVMHAFRVEKEHIVESEARFRNALEYSAIGMALVSPEGKWLQVNQALCKLLRYPPEALCRLTFQEITHPDDLNADLTQSQELLAGHISSYTLEKRFIRSDGESVWTLLAVSLVRDPSGQPLYFISQVEDINNLKQAEAENRLLIERITLANLAGGIGVWEWVIDKQQLIWNKRMFELYDLPLDQIPTPELWRSLLLPEDLARLNQLIAQVMERPQLFVTEFRILTHQGNLRHIRGQGNLLLDEHGKPQRLLGTNIDMTEFVALTEALHEEKERLHITLDAIGEGVISTDGEMRITFMNPIAEQMSGWSLELALGMPITGVVRITNGKDGPEVENPVQSCLQDGTPLPADYALVLHSRDGRRFDVQASVSPLKTLEGEVMGAVMVLQDVSASRELMKKLSYSASHDALTNLQNRPSFEKRLKSAIASAADSDQQHSLVFVDLDRFKVVNDSAGHAAGDTLLQEIGQLMQRQLRNSDCLARLGGDEFGLILFDCSLEQAKTLMQQMVAQINAHPFYWEGKIYSVGASVGITQINATSGKSAELMAQADLACYTAKHLGRGQVYIYEARQKQPLDRQHELLTRQEVMNIIDGQQLQLYVKAAAPPKTPQAICFYQLAVQVASPDGRLLTFENFLAAAQLYSLLPDIDRWVIKQILVQYARPLHDKGASIVLPLATESLLDSTFQQELLKQLTTSALPNQSLLLMVDEAIILEHSEQIGKFIHQLQQLGCKLIVNGFGRNLNAFDRLNSQKIDYIRIDERFITNVHSNQMDELMVSMLNSAAHRIHTQTLAGPVELPETLSMLAAIGIDLVDGDVVAVTKPLAELLDDDHFGIS</sequence>
<dbReference type="InterPro" id="IPR013656">
    <property type="entry name" value="PAS_4"/>
</dbReference>
<dbReference type="RefSeq" id="WP_076942811.1">
    <property type="nucleotide sequence ID" value="NZ_MOXD01000007.1"/>
</dbReference>
<dbReference type="InterPro" id="IPR001633">
    <property type="entry name" value="EAL_dom"/>
</dbReference>
<dbReference type="InterPro" id="IPR035919">
    <property type="entry name" value="EAL_sf"/>
</dbReference>
<dbReference type="Gene3D" id="3.30.70.270">
    <property type="match status" value="1"/>
</dbReference>
<evidence type="ECO:0000256" key="6">
    <source>
        <dbReference type="ARBA" id="ARBA00022692"/>
    </source>
</evidence>
<evidence type="ECO:0000313" key="15">
    <source>
        <dbReference type="EMBL" id="OMQ21801.1"/>
    </source>
</evidence>
<dbReference type="CDD" id="cd00130">
    <property type="entry name" value="PAS"/>
    <property type="match status" value="3"/>
</dbReference>
<evidence type="ECO:0000256" key="10">
    <source>
        <dbReference type="SAM" id="Phobius"/>
    </source>
</evidence>
<gene>
    <name evidence="15" type="ORF">BMI79_13915</name>
</gene>
<comment type="caution">
    <text evidence="15">The sequence shown here is derived from an EMBL/GenBank/DDBJ whole genome shotgun (WGS) entry which is preliminary data.</text>
</comment>
<dbReference type="SMART" id="SM00086">
    <property type="entry name" value="PAC"/>
    <property type="match status" value="3"/>
</dbReference>
<feature type="transmembrane region" description="Helical" evidence="10">
    <location>
        <begin position="125"/>
        <end position="149"/>
    </location>
</feature>
<feature type="transmembrane region" description="Helical" evidence="10">
    <location>
        <begin position="45"/>
        <end position="61"/>
    </location>
</feature>
<dbReference type="GO" id="GO:0005886">
    <property type="term" value="C:plasma membrane"/>
    <property type="evidence" value="ECO:0007669"/>
    <property type="project" value="UniProtKB-SubCell"/>
</dbReference>
<dbReference type="InterPro" id="IPR035965">
    <property type="entry name" value="PAS-like_dom_sf"/>
</dbReference>
<dbReference type="CDD" id="cd01948">
    <property type="entry name" value="EAL"/>
    <property type="match status" value="1"/>
</dbReference>
<feature type="domain" description="EAL" evidence="13">
    <location>
        <begin position="859"/>
        <end position="1112"/>
    </location>
</feature>
<keyword evidence="8 10" id="KW-0472">Membrane</keyword>
<feature type="transmembrane region" description="Helical" evidence="10">
    <location>
        <begin position="187"/>
        <end position="207"/>
    </location>
</feature>
<dbReference type="SMART" id="SM00091">
    <property type="entry name" value="PAS"/>
    <property type="match status" value="3"/>
</dbReference>
<dbReference type="OrthoDB" id="9787514at2"/>
<evidence type="ECO:0000313" key="16">
    <source>
        <dbReference type="Proteomes" id="UP000216021"/>
    </source>
</evidence>
<reference evidence="15 16" key="1">
    <citation type="submission" date="2016-11" db="EMBL/GenBank/DDBJ databases">
        <title>Rahnella oryzae sp. nov., isolated from rice root.</title>
        <authorList>
            <person name="Zhang X.-X."/>
            <person name="Zhang J."/>
        </authorList>
    </citation>
    <scope>NUCLEOTIDE SEQUENCE [LARGE SCALE GENOMIC DNA]</scope>
    <source>
        <strain evidence="15 16">J11-6</strain>
    </source>
</reference>
<evidence type="ECO:0000256" key="9">
    <source>
        <dbReference type="ARBA" id="ARBA00034247"/>
    </source>
</evidence>
<comment type="pathway">
    <text evidence="3">Purine metabolism; 3',5'-cyclic di-GMP biosynthesis.</text>
</comment>
<dbReference type="Pfam" id="PF08448">
    <property type="entry name" value="PAS_4"/>
    <property type="match status" value="1"/>
</dbReference>
<dbReference type="Pfam" id="PF05231">
    <property type="entry name" value="MASE1"/>
    <property type="match status" value="1"/>
</dbReference>
<dbReference type="InterPro" id="IPR029787">
    <property type="entry name" value="Nucleotide_cyclase"/>
</dbReference>